<name>A0AAV6VCD2_9ARAC</name>
<gene>
    <name evidence="2" type="ORF">JTE90_004537</name>
</gene>
<evidence type="ECO:0000313" key="3">
    <source>
        <dbReference type="Proteomes" id="UP000827092"/>
    </source>
</evidence>
<organism evidence="2 3">
    <name type="scientific">Oedothorax gibbosus</name>
    <dbReference type="NCBI Taxonomy" id="931172"/>
    <lineage>
        <taxon>Eukaryota</taxon>
        <taxon>Metazoa</taxon>
        <taxon>Ecdysozoa</taxon>
        <taxon>Arthropoda</taxon>
        <taxon>Chelicerata</taxon>
        <taxon>Arachnida</taxon>
        <taxon>Araneae</taxon>
        <taxon>Araneomorphae</taxon>
        <taxon>Entelegynae</taxon>
        <taxon>Araneoidea</taxon>
        <taxon>Linyphiidae</taxon>
        <taxon>Erigoninae</taxon>
        <taxon>Oedothorax</taxon>
    </lineage>
</organism>
<keyword evidence="3" id="KW-1185">Reference proteome</keyword>
<accession>A0AAV6VCD2</accession>
<protein>
    <submittedName>
        <fullName evidence="2">Uncharacterized protein</fullName>
    </submittedName>
</protein>
<reference evidence="2 3" key="1">
    <citation type="journal article" date="2022" name="Nat. Ecol. Evol.">
        <title>A masculinizing supergene underlies an exaggerated male reproductive morph in a spider.</title>
        <authorList>
            <person name="Hendrickx F."/>
            <person name="De Corte Z."/>
            <person name="Sonet G."/>
            <person name="Van Belleghem S.M."/>
            <person name="Kostlbacher S."/>
            <person name="Vangestel C."/>
        </authorList>
    </citation>
    <scope>NUCLEOTIDE SEQUENCE [LARGE SCALE GENOMIC DNA]</scope>
    <source>
        <strain evidence="2">W744_W776</strain>
    </source>
</reference>
<feature type="region of interest" description="Disordered" evidence="1">
    <location>
        <begin position="48"/>
        <end position="77"/>
    </location>
</feature>
<dbReference type="Proteomes" id="UP000827092">
    <property type="component" value="Unassembled WGS sequence"/>
</dbReference>
<evidence type="ECO:0000256" key="1">
    <source>
        <dbReference type="SAM" id="MobiDB-lite"/>
    </source>
</evidence>
<feature type="compositionally biased region" description="Polar residues" evidence="1">
    <location>
        <begin position="66"/>
        <end position="77"/>
    </location>
</feature>
<proteinExistence type="predicted"/>
<sequence length="97" mass="10965">MPTPNYSLQSGKQTLSNFMNCYNNCPLKNTLPSPHISYDMPTCCDDQTGDGEEVKRGTTKRFSFGTEGSTTELRTPRQQVRFDTHPAMRHSLTSRMS</sequence>
<evidence type="ECO:0000313" key="2">
    <source>
        <dbReference type="EMBL" id="KAG8194309.1"/>
    </source>
</evidence>
<dbReference type="EMBL" id="JAFNEN010000105">
    <property type="protein sequence ID" value="KAG8194309.1"/>
    <property type="molecule type" value="Genomic_DNA"/>
</dbReference>
<dbReference type="AlphaFoldDB" id="A0AAV6VCD2"/>
<comment type="caution">
    <text evidence="2">The sequence shown here is derived from an EMBL/GenBank/DDBJ whole genome shotgun (WGS) entry which is preliminary data.</text>
</comment>